<dbReference type="Proteomes" id="UP000008021">
    <property type="component" value="Chromosome 9"/>
</dbReference>
<sequence length="68" mass="7806">MEVDPLPPHGTGGCEVKMAAWVEEEEEEEEEEGQNGEAHDSRQIDRDWTVDKGSRWKQEGILKILEEL</sequence>
<dbReference type="AlphaFoldDB" id="A0A0E0ETC6"/>
<reference evidence="2" key="1">
    <citation type="submission" date="2015-04" db="UniProtKB">
        <authorList>
            <consortium name="EnsemblPlants"/>
        </authorList>
    </citation>
    <scope>IDENTIFICATION</scope>
</reference>
<feature type="compositionally biased region" description="Acidic residues" evidence="1">
    <location>
        <begin position="22"/>
        <end position="34"/>
    </location>
</feature>
<evidence type="ECO:0000313" key="2">
    <source>
        <dbReference type="EnsemblPlants" id="OMERI09G11070.1"/>
    </source>
</evidence>
<proteinExistence type="predicted"/>
<dbReference type="HOGENOM" id="CLU_2798307_0_0_1"/>
<organism evidence="2">
    <name type="scientific">Oryza meridionalis</name>
    <dbReference type="NCBI Taxonomy" id="40149"/>
    <lineage>
        <taxon>Eukaryota</taxon>
        <taxon>Viridiplantae</taxon>
        <taxon>Streptophyta</taxon>
        <taxon>Embryophyta</taxon>
        <taxon>Tracheophyta</taxon>
        <taxon>Spermatophyta</taxon>
        <taxon>Magnoliopsida</taxon>
        <taxon>Liliopsida</taxon>
        <taxon>Poales</taxon>
        <taxon>Poaceae</taxon>
        <taxon>BOP clade</taxon>
        <taxon>Oryzoideae</taxon>
        <taxon>Oryzeae</taxon>
        <taxon>Oryzinae</taxon>
        <taxon>Oryza</taxon>
    </lineage>
</organism>
<feature type="region of interest" description="Disordered" evidence="1">
    <location>
        <begin position="22"/>
        <end position="50"/>
    </location>
</feature>
<evidence type="ECO:0000313" key="3">
    <source>
        <dbReference type="Proteomes" id="UP000008021"/>
    </source>
</evidence>
<keyword evidence="3" id="KW-1185">Reference proteome</keyword>
<protein>
    <submittedName>
        <fullName evidence="2">Uncharacterized protein</fullName>
    </submittedName>
</protein>
<dbReference type="EnsemblPlants" id="OMERI09G11070.1">
    <property type="protein sequence ID" value="OMERI09G11070.1"/>
    <property type="gene ID" value="OMERI09G11070"/>
</dbReference>
<name>A0A0E0ETC6_9ORYZ</name>
<evidence type="ECO:0000256" key="1">
    <source>
        <dbReference type="SAM" id="MobiDB-lite"/>
    </source>
</evidence>
<feature type="compositionally biased region" description="Basic and acidic residues" evidence="1">
    <location>
        <begin position="37"/>
        <end position="50"/>
    </location>
</feature>
<accession>A0A0E0ETC6</accession>
<dbReference type="Gramene" id="OMERI09G11070.1">
    <property type="protein sequence ID" value="OMERI09G11070.1"/>
    <property type="gene ID" value="OMERI09G11070"/>
</dbReference>
<reference evidence="2" key="2">
    <citation type="submission" date="2018-05" db="EMBL/GenBank/DDBJ databases">
        <title>OmerRS3 (Oryza meridionalis Reference Sequence Version 3).</title>
        <authorList>
            <person name="Zhang J."/>
            <person name="Kudrna D."/>
            <person name="Lee S."/>
            <person name="Talag J."/>
            <person name="Welchert J."/>
            <person name="Wing R.A."/>
        </authorList>
    </citation>
    <scope>NUCLEOTIDE SEQUENCE [LARGE SCALE GENOMIC DNA]</scope>
    <source>
        <strain evidence="2">cv. OR44</strain>
    </source>
</reference>